<gene>
    <name evidence="2" type="ORF">BJ508DRAFT_330173</name>
</gene>
<name>A0A3N4HUE5_ASCIM</name>
<organism evidence="2 3">
    <name type="scientific">Ascobolus immersus RN42</name>
    <dbReference type="NCBI Taxonomy" id="1160509"/>
    <lineage>
        <taxon>Eukaryota</taxon>
        <taxon>Fungi</taxon>
        <taxon>Dikarya</taxon>
        <taxon>Ascomycota</taxon>
        <taxon>Pezizomycotina</taxon>
        <taxon>Pezizomycetes</taxon>
        <taxon>Pezizales</taxon>
        <taxon>Ascobolaceae</taxon>
        <taxon>Ascobolus</taxon>
    </lineage>
</organism>
<dbReference type="EMBL" id="ML119726">
    <property type="protein sequence ID" value="RPA77452.1"/>
    <property type="molecule type" value="Genomic_DNA"/>
</dbReference>
<accession>A0A3N4HUE5</accession>
<feature type="region of interest" description="Disordered" evidence="1">
    <location>
        <begin position="1"/>
        <end position="24"/>
    </location>
</feature>
<evidence type="ECO:0000313" key="3">
    <source>
        <dbReference type="Proteomes" id="UP000275078"/>
    </source>
</evidence>
<sequence length="223" mass="25256">MASSDNPFAGLLNTPLDSEAPQEAPNFSNYNDYLTHLQLLQATLVLAMKKLSMASVKSTKSPNDLVGEAEEALKSLTMALDDGFRKVREATNDQLSERRKAYHIHSLQGIVKRREMIYDEALRKEWKLLDEKEAGFKNWHVSVTPKPGGETWKNMEARMKGELAENDEKKAKFVKTYEIEWVVKTLQSQLAETKEYKRSNGINELVPKTPLRSGSYADYAGLS</sequence>
<evidence type="ECO:0000256" key="1">
    <source>
        <dbReference type="SAM" id="MobiDB-lite"/>
    </source>
</evidence>
<reference evidence="2 3" key="1">
    <citation type="journal article" date="2018" name="Nat. Ecol. Evol.">
        <title>Pezizomycetes genomes reveal the molecular basis of ectomycorrhizal truffle lifestyle.</title>
        <authorList>
            <person name="Murat C."/>
            <person name="Payen T."/>
            <person name="Noel B."/>
            <person name="Kuo A."/>
            <person name="Morin E."/>
            <person name="Chen J."/>
            <person name="Kohler A."/>
            <person name="Krizsan K."/>
            <person name="Balestrini R."/>
            <person name="Da Silva C."/>
            <person name="Montanini B."/>
            <person name="Hainaut M."/>
            <person name="Levati E."/>
            <person name="Barry K.W."/>
            <person name="Belfiori B."/>
            <person name="Cichocki N."/>
            <person name="Clum A."/>
            <person name="Dockter R.B."/>
            <person name="Fauchery L."/>
            <person name="Guy J."/>
            <person name="Iotti M."/>
            <person name="Le Tacon F."/>
            <person name="Lindquist E.A."/>
            <person name="Lipzen A."/>
            <person name="Malagnac F."/>
            <person name="Mello A."/>
            <person name="Molinier V."/>
            <person name="Miyauchi S."/>
            <person name="Poulain J."/>
            <person name="Riccioni C."/>
            <person name="Rubini A."/>
            <person name="Sitrit Y."/>
            <person name="Splivallo R."/>
            <person name="Traeger S."/>
            <person name="Wang M."/>
            <person name="Zifcakova L."/>
            <person name="Wipf D."/>
            <person name="Zambonelli A."/>
            <person name="Paolocci F."/>
            <person name="Nowrousian M."/>
            <person name="Ottonello S."/>
            <person name="Baldrian P."/>
            <person name="Spatafora J.W."/>
            <person name="Henrissat B."/>
            <person name="Nagy L.G."/>
            <person name="Aury J.M."/>
            <person name="Wincker P."/>
            <person name="Grigoriev I.V."/>
            <person name="Bonfante P."/>
            <person name="Martin F.M."/>
        </authorList>
    </citation>
    <scope>NUCLEOTIDE SEQUENCE [LARGE SCALE GENOMIC DNA]</scope>
    <source>
        <strain evidence="2 3">RN42</strain>
    </source>
</reference>
<protein>
    <submittedName>
        <fullName evidence="2">Uncharacterized protein</fullName>
    </submittedName>
</protein>
<proteinExistence type="predicted"/>
<dbReference type="Proteomes" id="UP000275078">
    <property type="component" value="Unassembled WGS sequence"/>
</dbReference>
<evidence type="ECO:0000313" key="2">
    <source>
        <dbReference type="EMBL" id="RPA77452.1"/>
    </source>
</evidence>
<dbReference type="AlphaFoldDB" id="A0A3N4HUE5"/>
<keyword evidence="3" id="KW-1185">Reference proteome</keyword>